<evidence type="ECO:0000313" key="3">
    <source>
        <dbReference type="Proteomes" id="UP000236893"/>
    </source>
</evidence>
<proteinExistence type="predicted"/>
<sequence length="180" mass="20879">MIPEAKNRIVLDVRPTLAQKLDPFKEIMETVGKLGPEESLQLITPFEPVPLYSVMQSKGYICRTERISSNEVHSYFEPAQDIKLPNQLETATEEKLYDDETFTAVLKEFKGQLQEIDVRDLEMPQPMLTILAALEQLPEDHALLVHHKKVPLFLLPELNARDFEYLIYNKEKIDLLIFKK</sequence>
<dbReference type="Pfam" id="PF10006">
    <property type="entry name" value="DUF2249"/>
    <property type="match status" value="2"/>
</dbReference>
<feature type="domain" description="DUF2249" evidence="1">
    <location>
        <begin position="115"/>
        <end position="165"/>
    </location>
</feature>
<dbReference type="InterPro" id="IPR036868">
    <property type="entry name" value="TusA-like_sf"/>
</dbReference>
<comment type="caution">
    <text evidence="2">The sequence shown here is derived from an EMBL/GenBank/DDBJ whole genome shotgun (WGS) entry which is preliminary data.</text>
</comment>
<dbReference type="Proteomes" id="UP000236893">
    <property type="component" value="Unassembled WGS sequence"/>
</dbReference>
<accession>A0A2S4ZXX3</accession>
<evidence type="ECO:0000259" key="1">
    <source>
        <dbReference type="Pfam" id="PF10006"/>
    </source>
</evidence>
<dbReference type="RefSeq" id="WP_103790253.1">
    <property type="nucleotide sequence ID" value="NZ_PQVF01000013.1"/>
</dbReference>
<organism evidence="2 3">
    <name type="scientific">Solitalea longa</name>
    <dbReference type="NCBI Taxonomy" id="2079460"/>
    <lineage>
        <taxon>Bacteria</taxon>
        <taxon>Pseudomonadati</taxon>
        <taxon>Bacteroidota</taxon>
        <taxon>Sphingobacteriia</taxon>
        <taxon>Sphingobacteriales</taxon>
        <taxon>Sphingobacteriaceae</taxon>
        <taxon>Solitalea</taxon>
    </lineage>
</organism>
<dbReference type="EMBL" id="PQVF01000013">
    <property type="protein sequence ID" value="POY35165.1"/>
    <property type="molecule type" value="Genomic_DNA"/>
</dbReference>
<name>A0A2S4ZXX3_9SPHI</name>
<dbReference type="SUPFAM" id="SSF64307">
    <property type="entry name" value="SirA-like"/>
    <property type="match status" value="1"/>
</dbReference>
<gene>
    <name evidence="2" type="ORF">C3K47_16420</name>
</gene>
<dbReference type="AlphaFoldDB" id="A0A2S4ZXX3"/>
<reference evidence="2 3" key="1">
    <citation type="submission" date="2018-01" db="EMBL/GenBank/DDBJ databases">
        <authorList>
            <person name="Gaut B.S."/>
            <person name="Morton B.R."/>
            <person name="Clegg M.T."/>
            <person name="Duvall M.R."/>
        </authorList>
    </citation>
    <scope>NUCLEOTIDE SEQUENCE [LARGE SCALE GENOMIC DNA]</scope>
    <source>
        <strain evidence="2 3">HR-AV</strain>
    </source>
</reference>
<keyword evidence="3" id="KW-1185">Reference proteome</keyword>
<dbReference type="OrthoDB" id="128918at2"/>
<evidence type="ECO:0000313" key="2">
    <source>
        <dbReference type="EMBL" id="POY35165.1"/>
    </source>
</evidence>
<protein>
    <recommendedName>
        <fullName evidence="1">DUF2249 domain-containing protein</fullName>
    </recommendedName>
</protein>
<dbReference type="InterPro" id="IPR018720">
    <property type="entry name" value="DUF2249"/>
</dbReference>
<feature type="domain" description="DUF2249" evidence="1">
    <location>
        <begin position="10"/>
        <end position="61"/>
    </location>
</feature>